<organism evidence="1">
    <name type="scientific">Glycine max</name>
    <name type="common">Soybean</name>
    <name type="synonym">Glycine hispida</name>
    <dbReference type="NCBI Taxonomy" id="3847"/>
    <lineage>
        <taxon>Eukaryota</taxon>
        <taxon>Viridiplantae</taxon>
        <taxon>Streptophyta</taxon>
        <taxon>Embryophyta</taxon>
        <taxon>Tracheophyta</taxon>
        <taxon>Spermatophyta</taxon>
        <taxon>Magnoliopsida</taxon>
        <taxon>eudicotyledons</taxon>
        <taxon>Gunneridae</taxon>
        <taxon>Pentapetalae</taxon>
        <taxon>rosids</taxon>
        <taxon>fabids</taxon>
        <taxon>Fabales</taxon>
        <taxon>Fabaceae</taxon>
        <taxon>Papilionoideae</taxon>
        <taxon>50 kb inversion clade</taxon>
        <taxon>NPAAA clade</taxon>
        <taxon>indigoferoid/millettioid clade</taxon>
        <taxon>Phaseoleae</taxon>
        <taxon>Glycine</taxon>
        <taxon>Glycine subgen. Soja</taxon>
    </lineage>
</organism>
<dbReference type="AlphaFoldDB" id="A0A0R0GR31"/>
<reference evidence="1" key="3">
    <citation type="submission" date="2018-07" db="EMBL/GenBank/DDBJ databases">
        <title>WGS assembly of Glycine max.</title>
        <authorList>
            <person name="Schmutz J."/>
            <person name="Cannon S."/>
            <person name="Schlueter J."/>
            <person name="Ma J."/>
            <person name="Mitros T."/>
            <person name="Nelson W."/>
            <person name="Hyten D."/>
            <person name="Song Q."/>
            <person name="Thelen J."/>
            <person name="Cheng J."/>
            <person name="Xu D."/>
            <person name="Hellsten U."/>
            <person name="May G."/>
            <person name="Yu Y."/>
            <person name="Sakurai T."/>
            <person name="Umezawa T."/>
            <person name="Bhattacharyya M."/>
            <person name="Sandhu D."/>
            <person name="Valliyodan B."/>
            <person name="Lindquist E."/>
            <person name="Peto M."/>
            <person name="Grant D."/>
            <person name="Shu S."/>
            <person name="Goodstein D."/>
            <person name="Barry K."/>
            <person name="Futrell-Griggs M."/>
            <person name="Abernathy B."/>
            <person name="Du J."/>
            <person name="Tian Z."/>
            <person name="Zhu L."/>
            <person name="Gill N."/>
            <person name="Joshi T."/>
            <person name="Libault M."/>
            <person name="Sethuraman A."/>
            <person name="Zhang X."/>
            <person name="Shinozaki K."/>
            <person name="Nguyen H."/>
            <person name="Wing R."/>
            <person name="Cregan P."/>
            <person name="Specht J."/>
            <person name="Grimwood J."/>
            <person name="Rokhsar D."/>
            <person name="Stacey G."/>
            <person name="Shoemaker R."/>
            <person name="Jackson S."/>
        </authorList>
    </citation>
    <scope>NUCLEOTIDE SEQUENCE</scope>
    <source>
        <tissue evidence="1">Callus</tissue>
    </source>
</reference>
<sequence length="31" mass="3649">MQIRIGVITCKLIYHQLLRLTDIRYIASMSV</sequence>
<gene>
    <name evidence="1" type="ORF">GLYMA_13G066000</name>
</gene>
<dbReference type="Gramene" id="KRH18530">
    <property type="protein sequence ID" value="KRH18530"/>
    <property type="gene ID" value="GLYMA_13G066000"/>
</dbReference>
<evidence type="ECO:0000313" key="1">
    <source>
        <dbReference type="EMBL" id="KRH18530.1"/>
    </source>
</evidence>
<reference evidence="2" key="2">
    <citation type="submission" date="2018-02" db="UniProtKB">
        <authorList>
            <consortium name="EnsemblPlants"/>
        </authorList>
    </citation>
    <scope>IDENTIFICATION</scope>
    <source>
        <strain evidence="2">Williams 82</strain>
    </source>
</reference>
<dbReference type="EMBL" id="CM000846">
    <property type="protein sequence ID" value="KRH18530.1"/>
    <property type="molecule type" value="Genomic_DNA"/>
</dbReference>
<evidence type="ECO:0000313" key="3">
    <source>
        <dbReference type="Proteomes" id="UP000008827"/>
    </source>
</evidence>
<protein>
    <submittedName>
        <fullName evidence="1 2">Uncharacterized protein</fullName>
    </submittedName>
</protein>
<dbReference type="InParanoid" id="A0A0R0GR31"/>
<dbReference type="Proteomes" id="UP000008827">
    <property type="component" value="Chromosome 13"/>
</dbReference>
<dbReference type="EnsemblPlants" id="KRH18530">
    <property type="protein sequence ID" value="KRH18530"/>
    <property type="gene ID" value="GLYMA_13G066000"/>
</dbReference>
<accession>A0A0R0GR31</accession>
<reference evidence="1 2" key="1">
    <citation type="journal article" date="2010" name="Nature">
        <title>Genome sequence of the palaeopolyploid soybean.</title>
        <authorList>
            <person name="Schmutz J."/>
            <person name="Cannon S.B."/>
            <person name="Schlueter J."/>
            <person name="Ma J."/>
            <person name="Mitros T."/>
            <person name="Nelson W."/>
            <person name="Hyten D.L."/>
            <person name="Song Q."/>
            <person name="Thelen J.J."/>
            <person name="Cheng J."/>
            <person name="Xu D."/>
            <person name="Hellsten U."/>
            <person name="May G.D."/>
            <person name="Yu Y."/>
            <person name="Sakurai T."/>
            <person name="Umezawa T."/>
            <person name="Bhattacharyya M.K."/>
            <person name="Sandhu D."/>
            <person name="Valliyodan B."/>
            <person name="Lindquist E."/>
            <person name="Peto M."/>
            <person name="Grant D."/>
            <person name="Shu S."/>
            <person name="Goodstein D."/>
            <person name="Barry K."/>
            <person name="Futrell-Griggs M."/>
            <person name="Abernathy B."/>
            <person name="Du J."/>
            <person name="Tian Z."/>
            <person name="Zhu L."/>
            <person name="Gill N."/>
            <person name="Joshi T."/>
            <person name="Libault M."/>
            <person name="Sethuraman A."/>
            <person name="Zhang X.-C."/>
            <person name="Shinozaki K."/>
            <person name="Nguyen H.T."/>
            <person name="Wing R.A."/>
            <person name="Cregan P."/>
            <person name="Specht J."/>
            <person name="Grimwood J."/>
            <person name="Rokhsar D."/>
            <person name="Stacey G."/>
            <person name="Shoemaker R.C."/>
            <person name="Jackson S.A."/>
        </authorList>
    </citation>
    <scope>NUCLEOTIDE SEQUENCE</scope>
    <source>
        <strain evidence="2">cv. Williams 82</strain>
        <tissue evidence="1">Callus</tissue>
    </source>
</reference>
<proteinExistence type="predicted"/>
<name>A0A0R0GR31_SOYBN</name>
<keyword evidence="3" id="KW-1185">Reference proteome</keyword>
<evidence type="ECO:0000313" key="2">
    <source>
        <dbReference type="EnsemblPlants" id="KRH18530"/>
    </source>
</evidence>